<protein>
    <submittedName>
        <fullName evidence="1">Uncharacterized protein</fullName>
    </submittedName>
</protein>
<reference evidence="1 2" key="1">
    <citation type="submission" date="2018-11" db="EMBL/GenBank/DDBJ databases">
        <authorList>
            <consortium name="Pathogen Informatics"/>
        </authorList>
    </citation>
    <scope>NUCLEOTIDE SEQUENCE [LARGE SCALE GENOMIC DNA]</scope>
    <source>
        <strain evidence="1 2">MHpl1</strain>
    </source>
</reference>
<name>A0A3P7YK61_HAEPC</name>
<evidence type="ECO:0000313" key="1">
    <source>
        <dbReference type="EMBL" id="VDO41798.1"/>
    </source>
</evidence>
<organism evidence="1 2">
    <name type="scientific">Haemonchus placei</name>
    <name type="common">Barber's pole worm</name>
    <dbReference type="NCBI Taxonomy" id="6290"/>
    <lineage>
        <taxon>Eukaryota</taxon>
        <taxon>Metazoa</taxon>
        <taxon>Ecdysozoa</taxon>
        <taxon>Nematoda</taxon>
        <taxon>Chromadorea</taxon>
        <taxon>Rhabditida</taxon>
        <taxon>Rhabditina</taxon>
        <taxon>Rhabditomorpha</taxon>
        <taxon>Strongyloidea</taxon>
        <taxon>Trichostrongylidae</taxon>
        <taxon>Haemonchus</taxon>
    </lineage>
</organism>
<keyword evidence="2" id="KW-1185">Reference proteome</keyword>
<dbReference type="AlphaFoldDB" id="A0A3P7YK61"/>
<accession>A0A3P7YK61</accession>
<dbReference type="EMBL" id="UZAF01017452">
    <property type="protein sequence ID" value="VDO41798.1"/>
    <property type="molecule type" value="Genomic_DNA"/>
</dbReference>
<dbReference type="Proteomes" id="UP000268014">
    <property type="component" value="Unassembled WGS sequence"/>
</dbReference>
<sequence length="114" mass="13693">MLDTGFEISTLPQKVQQWIEEECHRLQECPINLRKRILDMSENRMKFLKKGHMLVLGTNALLALNYTLVRRSGEDCERAKWQRKRWCSLRKKPESVRLEWPKCRCGIHHQSLWC</sequence>
<dbReference type="OrthoDB" id="3863715at2759"/>
<gene>
    <name evidence="1" type="ORF">HPLM_LOCUS11020</name>
</gene>
<evidence type="ECO:0000313" key="2">
    <source>
        <dbReference type="Proteomes" id="UP000268014"/>
    </source>
</evidence>
<proteinExistence type="predicted"/>